<comment type="caution">
    <text evidence="6">The sequence shown here is derived from an EMBL/GenBank/DDBJ whole genome shotgun (WGS) entry which is preliminary data.</text>
</comment>
<dbReference type="GO" id="GO:0005886">
    <property type="term" value="C:plasma membrane"/>
    <property type="evidence" value="ECO:0007669"/>
    <property type="project" value="TreeGrafter"/>
</dbReference>
<dbReference type="EMBL" id="NEDP02005553">
    <property type="protein sequence ID" value="OWF38891.1"/>
    <property type="molecule type" value="Genomic_DNA"/>
</dbReference>
<reference evidence="6 7" key="1">
    <citation type="journal article" date="2017" name="Nat. Ecol. Evol.">
        <title>Scallop genome provides insights into evolution of bilaterian karyotype and development.</title>
        <authorList>
            <person name="Wang S."/>
            <person name="Zhang J."/>
            <person name="Jiao W."/>
            <person name="Li J."/>
            <person name="Xun X."/>
            <person name="Sun Y."/>
            <person name="Guo X."/>
            <person name="Huan P."/>
            <person name="Dong B."/>
            <person name="Zhang L."/>
            <person name="Hu X."/>
            <person name="Sun X."/>
            <person name="Wang J."/>
            <person name="Zhao C."/>
            <person name="Wang Y."/>
            <person name="Wang D."/>
            <person name="Huang X."/>
            <person name="Wang R."/>
            <person name="Lv J."/>
            <person name="Li Y."/>
            <person name="Zhang Z."/>
            <person name="Liu B."/>
            <person name="Lu W."/>
            <person name="Hui Y."/>
            <person name="Liang J."/>
            <person name="Zhou Z."/>
            <person name="Hou R."/>
            <person name="Li X."/>
            <person name="Liu Y."/>
            <person name="Li H."/>
            <person name="Ning X."/>
            <person name="Lin Y."/>
            <person name="Zhao L."/>
            <person name="Xing Q."/>
            <person name="Dou J."/>
            <person name="Li Y."/>
            <person name="Mao J."/>
            <person name="Guo H."/>
            <person name="Dou H."/>
            <person name="Li T."/>
            <person name="Mu C."/>
            <person name="Jiang W."/>
            <person name="Fu Q."/>
            <person name="Fu X."/>
            <person name="Miao Y."/>
            <person name="Liu J."/>
            <person name="Yu Q."/>
            <person name="Li R."/>
            <person name="Liao H."/>
            <person name="Li X."/>
            <person name="Kong Y."/>
            <person name="Jiang Z."/>
            <person name="Chourrout D."/>
            <person name="Li R."/>
            <person name="Bao Z."/>
        </authorList>
    </citation>
    <scope>NUCLEOTIDE SEQUENCE [LARGE SCALE GENOMIC DNA]</scope>
    <source>
        <strain evidence="6 7">PY_sf001</strain>
    </source>
</reference>
<comment type="subcellular location">
    <subcellularLocation>
        <location evidence="1">Membrane</location>
        <topology evidence="1">Multi-pass membrane protein</topology>
    </subcellularLocation>
</comment>
<feature type="transmembrane region" description="Helical" evidence="5">
    <location>
        <begin position="151"/>
        <end position="172"/>
    </location>
</feature>
<dbReference type="InterPro" id="IPR004031">
    <property type="entry name" value="PMP22/EMP/MP20/Claudin"/>
</dbReference>
<feature type="transmembrane region" description="Helical" evidence="5">
    <location>
        <begin position="94"/>
        <end position="112"/>
    </location>
</feature>
<organism evidence="6 7">
    <name type="scientific">Mizuhopecten yessoensis</name>
    <name type="common">Japanese scallop</name>
    <name type="synonym">Patinopecten yessoensis</name>
    <dbReference type="NCBI Taxonomy" id="6573"/>
    <lineage>
        <taxon>Eukaryota</taxon>
        <taxon>Metazoa</taxon>
        <taxon>Spiralia</taxon>
        <taxon>Lophotrochozoa</taxon>
        <taxon>Mollusca</taxon>
        <taxon>Bivalvia</taxon>
        <taxon>Autobranchia</taxon>
        <taxon>Pteriomorphia</taxon>
        <taxon>Pectinida</taxon>
        <taxon>Pectinoidea</taxon>
        <taxon>Pectinidae</taxon>
        <taxon>Mizuhopecten</taxon>
    </lineage>
</organism>
<sequence length="184" mass="20148">MPEFLDAPLLIKVAAVLEVIAFVINVVAFSTPYWRAVHFEEFRLSDDEGTRLESAIAIQGFDEGLWRRCINSICADLDVAGRDWLQAVRAFESIALLTSCIAMATLLCYIFKADFRRRFLVFLVSAISSIVTGGCILLSVLIYGICVKVALSWSFALAAASGILYGVSGALLQGTFIKEAKEPI</sequence>
<dbReference type="PANTHER" id="PTHR10671:SF108">
    <property type="entry name" value="CLAUDIN FAMILY PROTEIN-RELATED"/>
    <property type="match status" value="1"/>
</dbReference>
<dbReference type="Proteomes" id="UP000242188">
    <property type="component" value="Unassembled WGS sequence"/>
</dbReference>
<name>A0A210PQX6_MIZYE</name>
<gene>
    <name evidence="6" type="ORF">KP79_PYT23640</name>
</gene>
<dbReference type="AlphaFoldDB" id="A0A210PQX6"/>
<dbReference type="InterPro" id="IPR050579">
    <property type="entry name" value="PMP-22/EMP/MP20-like"/>
</dbReference>
<keyword evidence="4 5" id="KW-0472">Membrane</keyword>
<feature type="transmembrane region" description="Helical" evidence="5">
    <location>
        <begin position="9"/>
        <end position="34"/>
    </location>
</feature>
<dbReference type="OrthoDB" id="6090521at2759"/>
<dbReference type="Pfam" id="PF00822">
    <property type="entry name" value="PMP22_Claudin"/>
    <property type="match status" value="1"/>
</dbReference>
<accession>A0A210PQX6</accession>
<evidence type="ECO:0000313" key="6">
    <source>
        <dbReference type="EMBL" id="OWF38891.1"/>
    </source>
</evidence>
<protein>
    <submittedName>
        <fullName evidence="6">Uncharacterized protein</fullName>
    </submittedName>
</protein>
<proteinExistence type="predicted"/>
<dbReference type="Gene3D" id="1.20.140.150">
    <property type="match status" value="1"/>
</dbReference>
<keyword evidence="3 5" id="KW-1133">Transmembrane helix</keyword>
<dbReference type="PANTHER" id="PTHR10671">
    <property type="entry name" value="EPITHELIAL MEMBRANE PROTEIN-RELATED"/>
    <property type="match status" value="1"/>
</dbReference>
<keyword evidence="2 5" id="KW-0812">Transmembrane</keyword>
<feature type="transmembrane region" description="Helical" evidence="5">
    <location>
        <begin position="119"/>
        <end position="145"/>
    </location>
</feature>
<evidence type="ECO:0000256" key="2">
    <source>
        <dbReference type="ARBA" id="ARBA00022692"/>
    </source>
</evidence>
<keyword evidence="7" id="KW-1185">Reference proteome</keyword>
<evidence type="ECO:0000256" key="5">
    <source>
        <dbReference type="SAM" id="Phobius"/>
    </source>
</evidence>
<evidence type="ECO:0000256" key="3">
    <source>
        <dbReference type="ARBA" id="ARBA00022989"/>
    </source>
</evidence>
<evidence type="ECO:0000256" key="4">
    <source>
        <dbReference type="ARBA" id="ARBA00023136"/>
    </source>
</evidence>
<evidence type="ECO:0000256" key="1">
    <source>
        <dbReference type="ARBA" id="ARBA00004141"/>
    </source>
</evidence>
<evidence type="ECO:0000313" key="7">
    <source>
        <dbReference type="Proteomes" id="UP000242188"/>
    </source>
</evidence>